<protein>
    <submittedName>
        <fullName evidence="1">Uncharacterized protein</fullName>
    </submittedName>
</protein>
<evidence type="ECO:0000313" key="1">
    <source>
        <dbReference type="EMBL" id="MBO0949943.1"/>
    </source>
</evidence>
<comment type="caution">
    <text evidence="1">The sequence shown here is derived from an EMBL/GenBank/DDBJ whole genome shotgun (WGS) entry which is preliminary data.</text>
</comment>
<dbReference type="EMBL" id="JAFMYW010000004">
    <property type="protein sequence ID" value="MBO0949943.1"/>
    <property type="molecule type" value="Genomic_DNA"/>
</dbReference>
<name>A0ABS3JIV8_9BACT</name>
<evidence type="ECO:0000313" key="2">
    <source>
        <dbReference type="Proteomes" id="UP000664628"/>
    </source>
</evidence>
<proteinExistence type="predicted"/>
<keyword evidence="2" id="KW-1185">Reference proteome</keyword>
<dbReference type="Proteomes" id="UP000664628">
    <property type="component" value="Unassembled WGS sequence"/>
</dbReference>
<reference evidence="1 2" key="1">
    <citation type="submission" date="2021-03" db="EMBL/GenBank/DDBJ databases">
        <title>Fibrella sp. HMF5405 genome sequencing and assembly.</title>
        <authorList>
            <person name="Kang H."/>
            <person name="Kim H."/>
            <person name="Bae S."/>
            <person name="Joh K."/>
        </authorList>
    </citation>
    <scope>NUCLEOTIDE SEQUENCE [LARGE SCALE GENOMIC DNA]</scope>
    <source>
        <strain evidence="1 2">HMF5405</strain>
    </source>
</reference>
<accession>A0ABS3JIV8</accession>
<gene>
    <name evidence="1" type="ORF">J2I46_15205</name>
</gene>
<organism evidence="1 2">
    <name type="scientific">Fibrella forsythiae</name>
    <dbReference type="NCBI Taxonomy" id="2817061"/>
    <lineage>
        <taxon>Bacteria</taxon>
        <taxon>Pseudomonadati</taxon>
        <taxon>Bacteroidota</taxon>
        <taxon>Cytophagia</taxon>
        <taxon>Cytophagales</taxon>
        <taxon>Spirosomataceae</taxon>
        <taxon>Fibrella</taxon>
    </lineage>
</organism>
<sequence>MFDSEEFMEEARAQVWIRSKSMPHKIGTMVWYTGRKKLIGGPKQFVKSVGSAVPVPVVSSIINAAIGAGVDKVAAARRRAKIEKGRGVAPKEDSTYTGKLRTIAKHEAKGLKGVVEKIDSNFPKLRDSKSTLVNHIAIVNNVDPPTKAQLWSVALAIYERERYEDKLELQLEAARAALAAIDEYVTASRNETAEIEAQFRVKLLEAEQGLDEVSGSPLLLHNRRSDQ</sequence>
<dbReference type="RefSeq" id="WP_207329893.1">
    <property type="nucleotide sequence ID" value="NZ_JAFMYW010000004.1"/>
</dbReference>